<dbReference type="EMBL" id="JBGBZA010000001">
    <property type="protein sequence ID" value="MEY9313386.1"/>
    <property type="molecule type" value="Genomic_DNA"/>
</dbReference>
<dbReference type="Proteomes" id="UP001565471">
    <property type="component" value="Unassembled WGS sequence"/>
</dbReference>
<protein>
    <submittedName>
        <fullName evidence="1">Uncharacterized protein</fullName>
    </submittedName>
</protein>
<keyword evidence="2" id="KW-1185">Reference proteome</keyword>
<gene>
    <name evidence="1" type="ORF">ABIF29_000185</name>
</gene>
<accession>A0ABV4EQR3</accession>
<evidence type="ECO:0000313" key="1">
    <source>
        <dbReference type="EMBL" id="MEY9313386.1"/>
    </source>
</evidence>
<organism evidence="1 2">
    <name type="scientific">Bradyrhizobium elkanii</name>
    <dbReference type="NCBI Taxonomy" id="29448"/>
    <lineage>
        <taxon>Bacteria</taxon>
        <taxon>Pseudomonadati</taxon>
        <taxon>Pseudomonadota</taxon>
        <taxon>Alphaproteobacteria</taxon>
        <taxon>Hyphomicrobiales</taxon>
        <taxon>Nitrobacteraceae</taxon>
        <taxon>Bradyrhizobium</taxon>
    </lineage>
</organism>
<evidence type="ECO:0000313" key="2">
    <source>
        <dbReference type="Proteomes" id="UP001565471"/>
    </source>
</evidence>
<proteinExistence type="predicted"/>
<reference evidence="1 2" key="1">
    <citation type="submission" date="2024-07" db="EMBL/GenBank/DDBJ databases">
        <title>Genomic Encyclopedia of Type Strains, Phase V (KMG-V): Genome sequencing to study the core and pangenomes of soil and plant-associated prokaryotes.</title>
        <authorList>
            <person name="Whitman W."/>
        </authorList>
    </citation>
    <scope>NUCLEOTIDE SEQUENCE [LARGE SCALE GENOMIC DNA]</scope>
    <source>
        <strain evidence="1 2">USDA 415</strain>
    </source>
</reference>
<comment type="caution">
    <text evidence="1">The sequence shown here is derived from an EMBL/GenBank/DDBJ whole genome shotgun (WGS) entry which is preliminary data.</text>
</comment>
<name>A0ABV4EQR3_BRAEL</name>
<sequence length="34" mass="3946">MSTAKDWKWVATNSPVANSRTDDIWFFDEKKTGL</sequence>